<evidence type="ECO:0008006" key="4">
    <source>
        <dbReference type="Google" id="ProtNLM"/>
    </source>
</evidence>
<gene>
    <name evidence="2" type="ORF">NCTC12742_00706</name>
</gene>
<reference evidence="2 3" key="1">
    <citation type="submission" date="2018-12" db="EMBL/GenBank/DDBJ databases">
        <authorList>
            <consortium name="Pathogen Informatics"/>
        </authorList>
    </citation>
    <scope>NUCLEOTIDE SEQUENCE [LARGE SCALE GENOMIC DNA]</scope>
    <source>
        <strain evidence="2 3">NCTC12742</strain>
    </source>
</reference>
<accession>A0A3S4YQH9</accession>
<protein>
    <recommendedName>
        <fullName evidence="4">Phage associated protein</fullName>
    </recommendedName>
</protein>
<feature type="region of interest" description="Disordered" evidence="1">
    <location>
        <begin position="203"/>
        <end position="249"/>
    </location>
</feature>
<evidence type="ECO:0000256" key="1">
    <source>
        <dbReference type="SAM" id="MobiDB-lite"/>
    </source>
</evidence>
<dbReference type="AlphaFoldDB" id="A0A3S4YQH9"/>
<dbReference type="RefSeq" id="WP_004282704.1">
    <property type="nucleotide sequence ID" value="NZ_CAUJRG010000002.1"/>
</dbReference>
<dbReference type="STRING" id="28091.SAMEA3174300_01330"/>
<evidence type="ECO:0000313" key="3">
    <source>
        <dbReference type="Proteomes" id="UP000272771"/>
    </source>
</evidence>
<proteinExistence type="predicted"/>
<name>A0A3S4YQH9_9NEIS</name>
<keyword evidence="3" id="KW-1185">Reference proteome</keyword>
<dbReference type="Proteomes" id="UP000272771">
    <property type="component" value="Chromosome"/>
</dbReference>
<dbReference type="EMBL" id="LR134533">
    <property type="protein sequence ID" value="VEJ50469.1"/>
    <property type="molecule type" value="Genomic_DNA"/>
</dbReference>
<dbReference type="OrthoDB" id="8605437at2"/>
<dbReference type="KEGG" id="nwe:SAMEA3174300_1330"/>
<evidence type="ECO:0000313" key="2">
    <source>
        <dbReference type="EMBL" id="VEJ50469.1"/>
    </source>
</evidence>
<sequence>MQIADLRHFLENKFIQVFDEFMPLCANDFQTASFLSNLFWWSDVADKEPHKKGWIYKTANDLKKELSLTRRGYEKARRILLEQGLVQYRRGGVHGKMHWYINREALLAKICKMRGVPVPEAVSNYHYDRDNFRIPKFIPLKLWQAWLDMVAEKGKTTGNSMKKTAIKQLAALHNQNLDLRPIMEKSILKGWIGFFADDRNQPYKPTEKSIQEQRKQIERELAEQLAERERTTQSSSDKPDISKNKNYQNILQYLRKKG</sequence>
<organism evidence="2 3">
    <name type="scientific">Neisseria weaveri</name>
    <dbReference type="NCBI Taxonomy" id="28091"/>
    <lineage>
        <taxon>Bacteria</taxon>
        <taxon>Pseudomonadati</taxon>
        <taxon>Pseudomonadota</taxon>
        <taxon>Betaproteobacteria</taxon>
        <taxon>Neisseriales</taxon>
        <taxon>Neisseriaceae</taxon>
        <taxon>Neisseria</taxon>
    </lineage>
</organism>
<feature type="compositionally biased region" description="Basic and acidic residues" evidence="1">
    <location>
        <begin position="203"/>
        <end position="243"/>
    </location>
</feature>